<comment type="subcellular location">
    <subcellularLocation>
        <location evidence="1">Membrane</location>
    </subcellularLocation>
</comment>
<protein>
    <recommendedName>
        <fullName evidence="6">Late embryogenesis abundant protein LEA-2 subgroup domain-containing protein</fullName>
    </recommendedName>
</protein>
<evidence type="ECO:0000256" key="2">
    <source>
        <dbReference type="ARBA" id="ARBA00023136"/>
    </source>
</evidence>
<accession>A0ABD3LKG6</accession>
<gene>
    <name evidence="4" type="ORF">ACJRO7_013009</name>
</gene>
<organism evidence="4 5">
    <name type="scientific">Eucalyptus globulus</name>
    <name type="common">Tasmanian blue gum</name>
    <dbReference type="NCBI Taxonomy" id="34317"/>
    <lineage>
        <taxon>Eukaryota</taxon>
        <taxon>Viridiplantae</taxon>
        <taxon>Streptophyta</taxon>
        <taxon>Embryophyta</taxon>
        <taxon>Tracheophyta</taxon>
        <taxon>Spermatophyta</taxon>
        <taxon>Magnoliopsida</taxon>
        <taxon>eudicotyledons</taxon>
        <taxon>Gunneridae</taxon>
        <taxon>Pentapetalae</taxon>
        <taxon>rosids</taxon>
        <taxon>malvids</taxon>
        <taxon>Myrtales</taxon>
        <taxon>Myrtaceae</taxon>
        <taxon>Myrtoideae</taxon>
        <taxon>Eucalypteae</taxon>
        <taxon>Eucalyptus</taxon>
    </lineage>
</organism>
<comment type="caution">
    <text evidence="4">The sequence shown here is derived from an EMBL/GenBank/DDBJ whole genome shotgun (WGS) entry which is preliminary data.</text>
</comment>
<feature type="compositionally biased region" description="Basic residues" evidence="3">
    <location>
        <begin position="15"/>
        <end position="26"/>
    </location>
</feature>
<dbReference type="Proteomes" id="UP001634007">
    <property type="component" value="Unassembled WGS sequence"/>
</dbReference>
<keyword evidence="5" id="KW-1185">Reference proteome</keyword>
<dbReference type="PANTHER" id="PTHR31234:SF55">
    <property type="entry name" value="LATE EMBRYOGENESIS ABUNDANT (LEA) HYDROXYPROLINE-RICH GLYCOPROTEIN FAMILY"/>
    <property type="match status" value="1"/>
</dbReference>
<dbReference type="InterPro" id="IPR044839">
    <property type="entry name" value="NDR1-like"/>
</dbReference>
<reference evidence="4 5" key="1">
    <citation type="submission" date="2024-11" db="EMBL/GenBank/DDBJ databases">
        <title>Chromosome-level genome assembly of Eucalyptus globulus Labill. provides insights into its genome evolution.</title>
        <authorList>
            <person name="Li X."/>
        </authorList>
    </citation>
    <scope>NUCLEOTIDE SEQUENCE [LARGE SCALE GENOMIC DNA]</scope>
    <source>
        <strain evidence="4">CL2024</strain>
        <tissue evidence="4">Fresh tender leaves</tissue>
    </source>
</reference>
<sequence>MEHPNTSGAPIPSRRLSRSRSMRPPRRPTNSRAYHVVRCLITSLILLTVLASALCLIAWLTLHPHPPVFRVNSLAVSGFNISSPQFTPRYDLELVITNPNKKTVLLIDQFGFLVSYRGIPLLRRAMDSTNVQILGNRSSEVEFELDVQKLNDKKRRKVLRDIRGDWSRRVVSFLVKVDMRVEFRAGRWLSRQRSVEASCKDLSVEFLPGKETGKLPDGGRICSVY</sequence>
<evidence type="ECO:0000256" key="3">
    <source>
        <dbReference type="SAM" id="MobiDB-lite"/>
    </source>
</evidence>
<evidence type="ECO:0000256" key="1">
    <source>
        <dbReference type="ARBA" id="ARBA00004370"/>
    </source>
</evidence>
<evidence type="ECO:0000313" key="4">
    <source>
        <dbReference type="EMBL" id="KAL3752285.1"/>
    </source>
</evidence>
<proteinExistence type="predicted"/>
<dbReference type="EMBL" id="JBJKBG010000002">
    <property type="protein sequence ID" value="KAL3752285.1"/>
    <property type="molecule type" value="Genomic_DNA"/>
</dbReference>
<evidence type="ECO:0000313" key="5">
    <source>
        <dbReference type="Proteomes" id="UP001634007"/>
    </source>
</evidence>
<evidence type="ECO:0008006" key="6">
    <source>
        <dbReference type="Google" id="ProtNLM"/>
    </source>
</evidence>
<keyword evidence="2" id="KW-0472">Membrane</keyword>
<feature type="region of interest" description="Disordered" evidence="3">
    <location>
        <begin position="1"/>
        <end position="29"/>
    </location>
</feature>
<dbReference type="GO" id="GO:0016020">
    <property type="term" value="C:membrane"/>
    <property type="evidence" value="ECO:0007669"/>
    <property type="project" value="UniProtKB-SubCell"/>
</dbReference>
<dbReference type="AlphaFoldDB" id="A0ABD3LKG6"/>
<dbReference type="PANTHER" id="PTHR31234">
    <property type="entry name" value="LATE EMBRYOGENESIS ABUNDANT (LEA) HYDROXYPROLINE-RICH GLYCOPROTEIN FAMILY"/>
    <property type="match status" value="1"/>
</dbReference>
<name>A0ABD3LKG6_EUCGL</name>